<evidence type="ECO:0000256" key="2">
    <source>
        <dbReference type="SAM" id="MobiDB-lite"/>
    </source>
</evidence>
<gene>
    <name evidence="3" type="ORF">CmeUKMEL1_07805</name>
</gene>
<dbReference type="Proteomes" id="UP000236928">
    <property type="component" value="Unassembled WGS sequence"/>
</dbReference>
<sequence>MSLRKSREEIPIWWRSDSSSKGENSEKNKKEYPEPINNKTDNSYHAKTLKKWFPETEVKTYHNNPKKGRNERNSKKKSNNIEKLSKGLEETFSSKNSLTSKPLSSACSSRLSFVIPDNYNHSKNYGTESICTSLNNSSLSISSLSYSSDSSSSIEYSNFSSPPSSMFSLATISCSNPYSTSYSSCSSSSSSSCSSCISSSCSYSSTSYIDSSASSNLSSNFRPKKDINTKYKSEKATKEKKHNLGNDVIKTISSLKKATLTIQKLPEVNDIPLNPYFFNEQNNYLRLNDRSKDQNNRIMEEIRKFDYWENLEKAFLVNKELSLVNEKVLYSFEISSIDIETKEIIISDEIELKSIVPRATLNIKSGSESKKDTQTSKETFSSKGSKLNWGSNNSTGQIQKDFEKIHFSMQIYQTNDNCNYFSLTFEGVNLNEKNNSNYSLKKPSTILGSAFCPLPNKNDKWNISIPIYSCFTDGTFLDTKDSQLVSNIYPNVFKKLGKISFKLSREGTKSETKDGSKELLETNKISPKIENETTKEIRDEILSCLSSMNLIGNNINKEKNQNLKIKKSIVTGEVSQTIFSKNCKQLGESIKEKELELREREIQLKEKELELKMKSLTVQSLEQKTEFGNLKNLDQVHIKRETNKVPCQNNHSNYEKQIHYFRVKDKSRDTFNRIQLATNKKSGILTLGLKRNNERPRLIIKKKYNQKEGSKEYCKHKKKSKKKREKQKKNENSLMEDLIEQNIYSPAQIPLLVNNLPFSPHLYTNNLPQNYVLCYPSVSNINKENSLVQTQTQTQIQVPVVSLDGLKVSNRSGNIEEATNIRNDFKEIQRKIIPNNIGVSRNFASRGHKVNVDLLANSKQSVERKTIGSSNNIIKKSSWKSINEGEEREIEEFLKSQWEIFSISCETILNGLGVCSNSFCKYRDNGRMEYSKCEYTNIEIDSWKICQYCQMEMFPSLYFINVKRPKFTEFFFDSSIPIFFPSRQLIWPTSLHFLLAQFFSNYSEVRECKTHDQIIRLVKKRQNSISIDILPNLAIIILAMKVFQHSVLQQLLLSFSEEDFFLLREYWIKYDPIIKLVSSDSRESLSDLGENLITTLEELKNYIQRYKN</sequence>
<dbReference type="OrthoDB" id="343366at2759"/>
<reference evidence="3 4" key="1">
    <citation type="submission" date="2014-04" db="EMBL/GenBank/DDBJ databases">
        <title>Comparative Genomics of Cryptosporidium Species.</title>
        <authorList>
            <person name="Silva J.C."/>
            <person name="Su Q."/>
            <person name="Chalmers R."/>
            <person name="Chibucos M.C."/>
            <person name="Elwin K."/>
            <person name="Godinez A."/>
            <person name="Guo F."/>
            <person name="Huynh K."/>
            <person name="Orvis J."/>
            <person name="Ott S."/>
            <person name="Sadzewicz L."/>
            <person name="Sengamalay N."/>
            <person name="Shetty A."/>
            <person name="Sun M."/>
            <person name="Tallon L."/>
            <person name="Xiao L."/>
            <person name="Zhang H."/>
            <person name="Fraser C.M."/>
            <person name="Zhu G."/>
            <person name="Kissinger J."/>
            <person name="Widmer G."/>
        </authorList>
    </citation>
    <scope>NUCLEOTIDE SEQUENCE [LARGE SCALE GENOMIC DNA]</scope>
    <source>
        <strain evidence="3 4">UKMEL1</strain>
    </source>
</reference>
<name>A0A2P4Z0N4_9CRYT</name>
<protein>
    <submittedName>
        <fullName evidence="3">Uncharacterized protein</fullName>
    </submittedName>
</protein>
<evidence type="ECO:0000256" key="1">
    <source>
        <dbReference type="SAM" id="Coils"/>
    </source>
</evidence>
<comment type="caution">
    <text evidence="3">The sequence shown here is derived from an EMBL/GenBank/DDBJ whole genome shotgun (WGS) entry which is preliminary data.</text>
</comment>
<feature type="region of interest" description="Disordered" evidence="2">
    <location>
        <begin position="709"/>
        <end position="731"/>
    </location>
</feature>
<feature type="region of interest" description="Disordered" evidence="2">
    <location>
        <begin position="13"/>
        <end position="80"/>
    </location>
</feature>
<organism evidence="3 4">
    <name type="scientific">Cryptosporidium meleagridis</name>
    <dbReference type="NCBI Taxonomy" id="93969"/>
    <lineage>
        <taxon>Eukaryota</taxon>
        <taxon>Sar</taxon>
        <taxon>Alveolata</taxon>
        <taxon>Apicomplexa</taxon>
        <taxon>Conoidasida</taxon>
        <taxon>Coccidia</taxon>
        <taxon>Eucoccidiorida</taxon>
        <taxon>Eimeriorina</taxon>
        <taxon>Cryptosporidiidae</taxon>
        <taxon>Cryptosporidium</taxon>
    </lineage>
</organism>
<keyword evidence="1" id="KW-0175">Coiled coil</keyword>
<keyword evidence="4" id="KW-1185">Reference proteome</keyword>
<proteinExistence type="predicted"/>
<evidence type="ECO:0000313" key="3">
    <source>
        <dbReference type="EMBL" id="POM83520.1"/>
    </source>
</evidence>
<feature type="compositionally biased region" description="Polar residues" evidence="2">
    <location>
        <begin position="376"/>
        <end position="392"/>
    </location>
</feature>
<dbReference type="EMBL" id="JIBK01000015">
    <property type="protein sequence ID" value="POM83520.1"/>
    <property type="molecule type" value="Genomic_DNA"/>
</dbReference>
<dbReference type="AlphaFoldDB" id="A0A2P4Z0N4"/>
<feature type="compositionally biased region" description="Basic and acidic residues" evidence="2">
    <location>
        <begin position="68"/>
        <end position="80"/>
    </location>
</feature>
<accession>A0A2P4Z0N4</accession>
<feature type="coiled-coil region" evidence="1">
    <location>
        <begin position="583"/>
        <end position="624"/>
    </location>
</feature>
<feature type="compositionally biased region" description="Basic and acidic residues" evidence="2">
    <location>
        <begin position="18"/>
        <end position="33"/>
    </location>
</feature>
<feature type="compositionally biased region" description="Basic residues" evidence="2">
    <location>
        <begin position="714"/>
        <end position="727"/>
    </location>
</feature>
<dbReference type="VEuPathDB" id="CryptoDB:CmeUKMEL1_07805"/>
<evidence type="ECO:0000313" key="4">
    <source>
        <dbReference type="Proteomes" id="UP000236928"/>
    </source>
</evidence>
<feature type="region of interest" description="Disordered" evidence="2">
    <location>
        <begin position="366"/>
        <end position="392"/>
    </location>
</feature>